<evidence type="ECO:0000259" key="15">
    <source>
        <dbReference type="Pfam" id="PF00520"/>
    </source>
</evidence>
<feature type="transmembrane region" description="Helical" evidence="14">
    <location>
        <begin position="35"/>
        <end position="56"/>
    </location>
</feature>
<keyword evidence="13" id="KW-0407">Ion channel</keyword>
<evidence type="ECO:0000256" key="11">
    <source>
        <dbReference type="ARBA" id="ARBA00023136"/>
    </source>
</evidence>
<protein>
    <recommendedName>
        <fullName evidence="15">Ion transport domain-containing protein</fullName>
    </recommendedName>
</protein>
<dbReference type="PANTHER" id="PTHR45628">
    <property type="entry name" value="VOLTAGE-DEPENDENT CALCIUM CHANNEL TYPE A SUBUNIT ALPHA-1"/>
    <property type="match status" value="1"/>
</dbReference>
<dbReference type="PANTHER" id="PTHR45628:SF9">
    <property type="entry name" value="VOLTAGE-DEPENDENT L-TYPE CALCIUM CHANNEL SUBUNIT ALPHA-1S"/>
    <property type="match status" value="1"/>
</dbReference>
<feature type="transmembrane region" description="Helical" evidence="14">
    <location>
        <begin position="71"/>
        <end position="89"/>
    </location>
</feature>
<dbReference type="InterPro" id="IPR027359">
    <property type="entry name" value="Volt_channel_dom_sf"/>
</dbReference>
<dbReference type="PaxDb" id="8022-A0A060YZF3"/>
<proteinExistence type="predicted"/>
<keyword evidence="11 14" id="KW-0472">Membrane</keyword>
<keyword evidence="7" id="KW-0106">Calcium</keyword>
<evidence type="ECO:0000256" key="2">
    <source>
        <dbReference type="ARBA" id="ARBA00022448"/>
    </source>
</evidence>
<keyword evidence="9 14" id="KW-1133">Transmembrane helix</keyword>
<reference evidence="16" key="2">
    <citation type="submission" date="2014-03" db="EMBL/GenBank/DDBJ databases">
        <authorList>
            <person name="Genoscope - CEA"/>
        </authorList>
    </citation>
    <scope>NUCLEOTIDE SEQUENCE</scope>
</reference>
<keyword evidence="12" id="KW-1015">Disulfide bond</keyword>
<evidence type="ECO:0000256" key="14">
    <source>
        <dbReference type="SAM" id="Phobius"/>
    </source>
</evidence>
<dbReference type="AlphaFoldDB" id="A0A060YZF3"/>
<keyword evidence="6" id="KW-0677">Repeat</keyword>
<evidence type="ECO:0000256" key="1">
    <source>
        <dbReference type="ARBA" id="ARBA00004141"/>
    </source>
</evidence>
<evidence type="ECO:0000256" key="13">
    <source>
        <dbReference type="ARBA" id="ARBA00023303"/>
    </source>
</evidence>
<dbReference type="InterPro" id="IPR005821">
    <property type="entry name" value="Ion_trans_dom"/>
</dbReference>
<dbReference type="Gene3D" id="1.20.120.350">
    <property type="entry name" value="Voltage-gated potassium channels. Chain C"/>
    <property type="match status" value="1"/>
</dbReference>
<dbReference type="FunFam" id="1.20.120.350:FF:000069">
    <property type="entry name" value="Voltage-dependent L-type calcium channel subunit alpha"/>
    <property type="match status" value="1"/>
</dbReference>
<name>A0A060YZF3_ONCMY</name>
<dbReference type="STRING" id="8022.A0A060YZF3"/>
<keyword evidence="8" id="KW-0851">Voltage-gated channel</keyword>
<sequence>MADLQLKEEEVPMPETYSFFIFGPENKFRKLCHRIVNATPFTNFILLFILLSSISLAAEDPIDPKSFRNKVLAYADIVFTTVFTIEIVLKVKWSKFLLDEMV</sequence>
<keyword evidence="2" id="KW-0813">Transport</keyword>
<evidence type="ECO:0000313" key="16">
    <source>
        <dbReference type="EMBL" id="CDQ96992.1"/>
    </source>
</evidence>
<reference evidence="16" key="1">
    <citation type="journal article" date="2014" name="Nat. Commun.">
        <title>The rainbow trout genome provides novel insights into evolution after whole-genome duplication in vertebrates.</title>
        <authorList>
            <person name="Berthelot C."/>
            <person name="Brunet F."/>
            <person name="Chalopin D."/>
            <person name="Juanchich A."/>
            <person name="Bernard M."/>
            <person name="Noel B."/>
            <person name="Bento P."/>
            <person name="Da Silva C."/>
            <person name="Labadie K."/>
            <person name="Alberti A."/>
            <person name="Aury J.M."/>
            <person name="Louis A."/>
            <person name="Dehais P."/>
            <person name="Bardou P."/>
            <person name="Montfort J."/>
            <person name="Klopp C."/>
            <person name="Cabau C."/>
            <person name="Gaspin C."/>
            <person name="Thorgaard G.H."/>
            <person name="Boussaha M."/>
            <person name="Quillet E."/>
            <person name="Guyomard R."/>
            <person name="Galiana D."/>
            <person name="Bobe J."/>
            <person name="Volff J.N."/>
            <person name="Genet C."/>
            <person name="Wincker P."/>
            <person name="Jaillon O."/>
            <person name="Roest Crollius H."/>
            <person name="Guiguen Y."/>
        </authorList>
    </citation>
    <scope>NUCLEOTIDE SEQUENCE [LARGE SCALE GENOMIC DNA]</scope>
</reference>
<keyword evidence="3" id="KW-0109">Calcium transport</keyword>
<keyword evidence="4" id="KW-0107">Calcium channel</keyword>
<feature type="domain" description="Ion transport" evidence="15">
    <location>
        <begin position="39"/>
        <end position="91"/>
    </location>
</feature>
<organism evidence="16 17">
    <name type="scientific">Oncorhynchus mykiss</name>
    <name type="common">Rainbow trout</name>
    <name type="synonym">Salmo gairdneri</name>
    <dbReference type="NCBI Taxonomy" id="8022"/>
    <lineage>
        <taxon>Eukaryota</taxon>
        <taxon>Metazoa</taxon>
        <taxon>Chordata</taxon>
        <taxon>Craniata</taxon>
        <taxon>Vertebrata</taxon>
        <taxon>Euteleostomi</taxon>
        <taxon>Actinopterygii</taxon>
        <taxon>Neopterygii</taxon>
        <taxon>Teleostei</taxon>
        <taxon>Protacanthopterygii</taxon>
        <taxon>Salmoniformes</taxon>
        <taxon>Salmonidae</taxon>
        <taxon>Salmoninae</taxon>
        <taxon>Oncorhynchus</taxon>
    </lineage>
</organism>
<dbReference type="SUPFAM" id="SSF81324">
    <property type="entry name" value="Voltage-gated potassium channels"/>
    <property type="match status" value="1"/>
</dbReference>
<evidence type="ECO:0000256" key="3">
    <source>
        <dbReference type="ARBA" id="ARBA00022568"/>
    </source>
</evidence>
<keyword evidence="5 14" id="KW-0812">Transmembrane</keyword>
<evidence type="ECO:0000256" key="9">
    <source>
        <dbReference type="ARBA" id="ARBA00022989"/>
    </source>
</evidence>
<evidence type="ECO:0000256" key="6">
    <source>
        <dbReference type="ARBA" id="ARBA00022737"/>
    </source>
</evidence>
<dbReference type="GO" id="GO:0005891">
    <property type="term" value="C:voltage-gated calcium channel complex"/>
    <property type="evidence" value="ECO:0007669"/>
    <property type="project" value="TreeGrafter"/>
</dbReference>
<dbReference type="GO" id="GO:0008331">
    <property type="term" value="F:high voltage-gated calcium channel activity"/>
    <property type="evidence" value="ECO:0007669"/>
    <property type="project" value="TreeGrafter"/>
</dbReference>
<evidence type="ECO:0000256" key="8">
    <source>
        <dbReference type="ARBA" id="ARBA00022882"/>
    </source>
</evidence>
<dbReference type="EMBL" id="FR928322">
    <property type="protein sequence ID" value="CDQ96992.1"/>
    <property type="molecule type" value="Genomic_DNA"/>
</dbReference>
<dbReference type="InterPro" id="IPR050599">
    <property type="entry name" value="VDCC_alpha-1_subunit"/>
</dbReference>
<evidence type="ECO:0000256" key="5">
    <source>
        <dbReference type="ARBA" id="ARBA00022692"/>
    </source>
</evidence>
<keyword evidence="10" id="KW-0406">Ion transport</keyword>
<evidence type="ECO:0000313" key="17">
    <source>
        <dbReference type="Proteomes" id="UP000193380"/>
    </source>
</evidence>
<dbReference type="GO" id="GO:0098703">
    <property type="term" value="P:calcium ion import across plasma membrane"/>
    <property type="evidence" value="ECO:0007669"/>
    <property type="project" value="TreeGrafter"/>
</dbReference>
<dbReference type="Pfam" id="PF00520">
    <property type="entry name" value="Ion_trans"/>
    <property type="match status" value="1"/>
</dbReference>
<evidence type="ECO:0000256" key="7">
    <source>
        <dbReference type="ARBA" id="ARBA00022837"/>
    </source>
</evidence>
<evidence type="ECO:0000256" key="10">
    <source>
        <dbReference type="ARBA" id="ARBA00023065"/>
    </source>
</evidence>
<comment type="subcellular location">
    <subcellularLocation>
        <location evidence="1">Membrane</location>
        <topology evidence="1">Multi-pass membrane protein</topology>
    </subcellularLocation>
</comment>
<gene>
    <name evidence="16" type="ORF">GSONMT00048743001</name>
</gene>
<dbReference type="Proteomes" id="UP000193380">
    <property type="component" value="Unassembled WGS sequence"/>
</dbReference>
<evidence type="ECO:0000256" key="12">
    <source>
        <dbReference type="ARBA" id="ARBA00023157"/>
    </source>
</evidence>
<accession>A0A060YZF3</accession>
<evidence type="ECO:0000256" key="4">
    <source>
        <dbReference type="ARBA" id="ARBA00022673"/>
    </source>
</evidence>